<name>A0A6G0ZQ77_APHCR</name>
<reference evidence="3 4" key="1">
    <citation type="submission" date="2019-08" db="EMBL/GenBank/DDBJ databases">
        <title>Whole genome of Aphis craccivora.</title>
        <authorList>
            <person name="Voronova N.V."/>
            <person name="Shulinski R.S."/>
            <person name="Bandarenka Y.V."/>
            <person name="Zhorov D.G."/>
            <person name="Warner D."/>
        </authorList>
    </citation>
    <scope>NUCLEOTIDE SEQUENCE [LARGE SCALE GENOMIC DNA]</scope>
    <source>
        <strain evidence="3">180601</strain>
        <tissue evidence="3">Whole Body</tissue>
    </source>
</reference>
<evidence type="ECO:0000256" key="2">
    <source>
        <dbReference type="SAM" id="Phobius"/>
    </source>
</evidence>
<sequence>MRHTEVVGLWRPTDPPPGGKTRVSRATDQGASHTSHAHKFVIKSTAMIRQSSLTRFIVNKKNNTVKTINCFKLWPIMSLLMKCSEKNIHSLSVKKKKNNLWSLTLALIFCMVIYIILVCLVMTIRIIRKQDIVTSRVELPSNTYRFEACFKFQTLIIPTMGALLLCDNLTKSQLRFHL</sequence>
<evidence type="ECO:0000313" key="3">
    <source>
        <dbReference type="EMBL" id="KAF0773077.1"/>
    </source>
</evidence>
<comment type="caution">
    <text evidence="3">The sequence shown here is derived from an EMBL/GenBank/DDBJ whole genome shotgun (WGS) entry which is preliminary data.</text>
</comment>
<keyword evidence="2" id="KW-1133">Transmembrane helix</keyword>
<keyword evidence="2" id="KW-0472">Membrane</keyword>
<keyword evidence="2" id="KW-0812">Transmembrane</keyword>
<organism evidence="3 4">
    <name type="scientific">Aphis craccivora</name>
    <name type="common">Cowpea aphid</name>
    <dbReference type="NCBI Taxonomy" id="307492"/>
    <lineage>
        <taxon>Eukaryota</taxon>
        <taxon>Metazoa</taxon>
        <taxon>Ecdysozoa</taxon>
        <taxon>Arthropoda</taxon>
        <taxon>Hexapoda</taxon>
        <taxon>Insecta</taxon>
        <taxon>Pterygota</taxon>
        <taxon>Neoptera</taxon>
        <taxon>Paraneoptera</taxon>
        <taxon>Hemiptera</taxon>
        <taxon>Sternorrhyncha</taxon>
        <taxon>Aphidomorpha</taxon>
        <taxon>Aphidoidea</taxon>
        <taxon>Aphididae</taxon>
        <taxon>Aphidini</taxon>
        <taxon>Aphis</taxon>
        <taxon>Aphis</taxon>
    </lineage>
</organism>
<evidence type="ECO:0000313" key="4">
    <source>
        <dbReference type="Proteomes" id="UP000478052"/>
    </source>
</evidence>
<dbReference type="OrthoDB" id="6607631at2759"/>
<gene>
    <name evidence="3" type="ORF">FWK35_00003235</name>
</gene>
<dbReference type="AlphaFoldDB" id="A0A6G0ZQ77"/>
<dbReference type="Proteomes" id="UP000478052">
    <property type="component" value="Unassembled WGS sequence"/>
</dbReference>
<feature type="transmembrane region" description="Helical" evidence="2">
    <location>
        <begin position="100"/>
        <end position="127"/>
    </location>
</feature>
<dbReference type="EMBL" id="VUJU01000100">
    <property type="protein sequence ID" value="KAF0773077.1"/>
    <property type="molecule type" value="Genomic_DNA"/>
</dbReference>
<evidence type="ECO:0000256" key="1">
    <source>
        <dbReference type="SAM" id="MobiDB-lite"/>
    </source>
</evidence>
<feature type="region of interest" description="Disordered" evidence="1">
    <location>
        <begin position="1"/>
        <end position="35"/>
    </location>
</feature>
<proteinExistence type="predicted"/>
<keyword evidence="4" id="KW-1185">Reference proteome</keyword>
<accession>A0A6G0ZQ77</accession>
<feature type="compositionally biased region" description="Polar residues" evidence="1">
    <location>
        <begin position="24"/>
        <end position="34"/>
    </location>
</feature>
<protein>
    <submittedName>
        <fullName evidence="3">Serine/threonine-protein phosphatase 2A 55 kDa regulatory subunit B beta isoform isoform X1</fullName>
    </submittedName>
</protein>